<proteinExistence type="inferred from homology"/>
<feature type="region of interest" description="Disordered" evidence="5">
    <location>
        <begin position="1"/>
        <end position="42"/>
    </location>
</feature>
<dbReference type="PANTHER" id="PTHR10884:SF14">
    <property type="entry name" value="NADH DEHYDROGENASE [UBIQUINONE] IRON-SULFUR PROTEIN 3, MITOCHONDRIAL"/>
    <property type="match status" value="1"/>
</dbReference>
<organism evidence="7 8">
    <name type="scientific">Metabacillus mangrovi</name>
    <dbReference type="NCBI Taxonomy" id="1491830"/>
    <lineage>
        <taxon>Bacteria</taxon>
        <taxon>Bacillati</taxon>
        <taxon>Bacillota</taxon>
        <taxon>Bacilli</taxon>
        <taxon>Bacillales</taxon>
        <taxon>Bacillaceae</taxon>
        <taxon>Metabacillus</taxon>
    </lineage>
</organism>
<dbReference type="EMBL" id="WMIB01000010">
    <property type="protein sequence ID" value="MTH54005.1"/>
    <property type="molecule type" value="Genomic_DNA"/>
</dbReference>
<dbReference type="RefSeq" id="WP_155112532.1">
    <property type="nucleotide sequence ID" value="NZ_WMIB01000010.1"/>
</dbReference>
<evidence type="ECO:0000259" key="6">
    <source>
        <dbReference type="Pfam" id="PF00329"/>
    </source>
</evidence>
<accession>A0A7X2S5Q9</accession>
<comment type="similarity">
    <text evidence="1 3">Belongs to the complex I 30 kDa subunit family.</text>
</comment>
<dbReference type="PROSITE" id="PS00542">
    <property type="entry name" value="COMPLEX1_30K"/>
    <property type="match status" value="1"/>
</dbReference>
<keyword evidence="3" id="KW-0520">NAD</keyword>
<evidence type="ECO:0000256" key="4">
    <source>
        <dbReference type="RuleBase" id="RU003582"/>
    </source>
</evidence>
<evidence type="ECO:0000256" key="5">
    <source>
        <dbReference type="SAM" id="MobiDB-lite"/>
    </source>
</evidence>
<evidence type="ECO:0000313" key="8">
    <source>
        <dbReference type="Proteomes" id="UP000434639"/>
    </source>
</evidence>
<dbReference type="OrthoDB" id="9803286at2"/>
<dbReference type="AlphaFoldDB" id="A0A7X2S5Q9"/>
<feature type="region of interest" description="Disordered" evidence="5">
    <location>
        <begin position="96"/>
        <end position="126"/>
    </location>
</feature>
<dbReference type="PANTHER" id="PTHR10884">
    <property type="entry name" value="NADH DEHYDROGENASE UBIQUINONE IRON-SULFUR PROTEIN 3"/>
    <property type="match status" value="1"/>
</dbReference>
<feature type="compositionally biased region" description="Low complexity" evidence="5">
    <location>
        <begin position="33"/>
        <end position="42"/>
    </location>
</feature>
<dbReference type="EC" id="7.1.1.-" evidence="4"/>
<keyword evidence="2 3" id="KW-0813">Transport</keyword>
<comment type="function">
    <text evidence="4">NDH-1 shuttles electrons from NADH, via FMN and iron-sulfur (Fe-S) centers, to quinones in the respiratory chain.</text>
</comment>
<dbReference type="InterPro" id="IPR037232">
    <property type="entry name" value="NADH_quin_OxRdtase_su_C/D-like"/>
</dbReference>
<sequence length="353" mass="37753">MADGKSLEQLKKEAAEKARQAAKEKLMQENPAEETAASAEAAEEASLALAKKKAAAAAKAKAAALAKQKRMESEGSALAEASDDLAKKKAAAAAKAKAAALAKQKRMESDGSAPAEASDDLAKQKAAAAAKAKAAAAAKAKAVALAKSGQSSVPLSDEEKAKAKAVAAAKAKAAAAAKAKLAANEAEEPEEEVPSVHQPRLERTAALLSAALGPECVQEASINRLSKEVPTITVAKEHYLKAAALMRRHEDLACDYLSEMHATDFQTHMEIYLYLYSYTHRQSIVLKTKVDRDNPEVDSVAGLWRGADWPEREAYDLLGIHFVNHPNLKRIMLPDEWVGHPLRKDYEPYDVEV</sequence>
<dbReference type="InterPro" id="IPR020396">
    <property type="entry name" value="NADH_UbQ_OxRdtase_CS"/>
</dbReference>
<evidence type="ECO:0000313" key="7">
    <source>
        <dbReference type="EMBL" id="MTH54005.1"/>
    </source>
</evidence>
<dbReference type="Pfam" id="PF00329">
    <property type="entry name" value="Complex1_30kDa"/>
    <property type="match status" value="1"/>
</dbReference>
<dbReference type="Proteomes" id="UP000434639">
    <property type="component" value="Unassembled WGS sequence"/>
</dbReference>
<dbReference type="GO" id="GO:0016651">
    <property type="term" value="F:oxidoreductase activity, acting on NAD(P)H"/>
    <property type="evidence" value="ECO:0007669"/>
    <property type="project" value="InterPro"/>
</dbReference>
<keyword evidence="8" id="KW-1185">Reference proteome</keyword>
<evidence type="ECO:0000256" key="3">
    <source>
        <dbReference type="RuleBase" id="RU003456"/>
    </source>
</evidence>
<comment type="caution">
    <text evidence="7">The sequence shown here is derived from an EMBL/GenBank/DDBJ whole genome shotgun (WGS) entry which is preliminary data.</text>
</comment>
<protein>
    <recommendedName>
        <fullName evidence="4">NADH-quinone oxidoreductase</fullName>
        <ecNumber evidence="4">7.1.1.-</ecNumber>
    </recommendedName>
</protein>
<name>A0A7X2S5Q9_9BACI</name>
<dbReference type="GO" id="GO:0008137">
    <property type="term" value="F:NADH dehydrogenase (ubiquinone) activity"/>
    <property type="evidence" value="ECO:0007669"/>
    <property type="project" value="InterPro"/>
</dbReference>
<dbReference type="GO" id="GO:0048038">
    <property type="term" value="F:quinone binding"/>
    <property type="evidence" value="ECO:0007669"/>
    <property type="project" value="UniProtKB-KW"/>
</dbReference>
<comment type="catalytic activity">
    <reaction evidence="4">
        <text>a quinone + NADH + 5 H(+)(in) = a quinol + NAD(+) + 4 H(+)(out)</text>
        <dbReference type="Rhea" id="RHEA:57888"/>
        <dbReference type="ChEBI" id="CHEBI:15378"/>
        <dbReference type="ChEBI" id="CHEBI:24646"/>
        <dbReference type="ChEBI" id="CHEBI:57540"/>
        <dbReference type="ChEBI" id="CHEBI:57945"/>
        <dbReference type="ChEBI" id="CHEBI:132124"/>
    </reaction>
</comment>
<feature type="region of interest" description="Disordered" evidence="5">
    <location>
        <begin position="61"/>
        <end position="84"/>
    </location>
</feature>
<evidence type="ECO:0000256" key="1">
    <source>
        <dbReference type="ARBA" id="ARBA00007569"/>
    </source>
</evidence>
<dbReference type="InterPro" id="IPR001268">
    <property type="entry name" value="NADH_UbQ_OxRdtase_30kDa_su"/>
</dbReference>
<evidence type="ECO:0000256" key="2">
    <source>
        <dbReference type="ARBA" id="ARBA00022448"/>
    </source>
</evidence>
<feature type="domain" description="NADH:ubiquinone oxidoreductase 30kDa subunit" evidence="6">
    <location>
        <begin position="232"/>
        <end position="347"/>
    </location>
</feature>
<dbReference type="SUPFAM" id="SSF143243">
    <property type="entry name" value="Nqo5-like"/>
    <property type="match status" value="1"/>
</dbReference>
<feature type="compositionally biased region" description="Basic and acidic residues" evidence="5">
    <location>
        <begin position="1"/>
        <end position="27"/>
    </location>
</feature>
<gene>
    <name evidence="7" type="ORF">GKZ89_11360</name>
</gene>
<reference evidence="7 8" key="1">
    <citation type="journal article" date="2017" name="Int. J. Syst. Evol. Microbiol.">
        <title>Bacillus mangrovi sp. nov., isolated from a sediment sample from a mangrove forest.</title>
        <authorList>
            <person name="Gupta V."/>
            <person name="Singh P.K."/>
            <person name="Korpole S."/>
            <person name="Tanuku N.R.S."/>
            <person name="Pinnaka A.K."/>
        </authorList>
    </citation>
    <scope>NUCLEOTIDE SEQUENCE [LARGE SCALE GENOMIC DNA]</scope>
    <source>
        <strain evidence="7 8">KCTC 33872</strain>
    </source>
</reference>
<keyword evidence="3" id="KW-1278">Translocase</keyword>
<dbReference type="Gene3D" id="3.30.460.80">
    <property type="entry name" value="NADH:ubiquinone oxidoreductase, 30kDa subunit"/>
    <property type="match status" value="1"/>
</dbReference>
<keyword evidence="4" id="KW-0874">Quinone</keyword>